<protein>
    <recommendedName>
        <fullName evidence="9">Secreted protein</fullName>
    </recommendedName>
</protein>
<name>A0A6A3N5Z4_9STRA</name>
<feature type="chain" id="PRO_5036165267" description="Secreted protein" evidence="2">
    <location>
        <begin position="16"/>
        <end position="94"/>
    </location>
</feature>
<evidence type="ECO:0000256" key="2">
    <source>
        <dbReference type="SAM" id="SignalP"/>
    </source>
</evidence>
<accession>A0A6A3N5Z4</accession>
<dbReference type="EMBL" id="QXFV01000189">
    <property type="protein sequence ID" value="KAE9046399.1"/>
    <property type="molecule type" value="Genomic_DNA"/>
</dbReference>
<feature type="region of interest" description="Disordered" evidence="1">
    <location>
        <begin position="33"/>
        <end position="60"/>
    </location>
</feature>
<evidence type="ECO:0000313" key="7">
    <source>
        <dbReference type="Proteomes" id="UP000434957"/>
    </source>
</evidence>
<evidence type="ECO:0008006" key="9">
    <source>
        <dbReference type="Google" id="ProtNLM"/>
    </source>
</evidence>
<organism evidence="3 8">
    <name type="scientific">Phytophthora rubi</name>
    <dbReference type="NCBI Taxonomy" id="129364"/>
    <lineage>
        <taxon>Eukaryota</taxon>
        <taxon>Sar</taxon>
        <taxon>Stramenopiles</taxon>
        <taxon>Oomycota</taxon>
        <taxon>Peronosporomycetes</taxon>
        <taxon>Peronosporales</taxon>
        <taxon>Peronosporaceae</taxon>
        <taxon>Phytophthora</taxon>
    </lineage>
</organism>
<feature type="signal peptide" evidence="2">
    <location>
        <begin position="1"/>
        <end position="15"/>
    </location>
</feature>
<dbReference type="EMBL" id="QXFT01000430">
    <property type="protein sequence ID" value="KAE9344176.1"/>
    <property type="molecule type" value="Genomic_DNA"/>
</dbReference>
<sequence length="94" mass="9820">MKLLAMILVLSYGKSLKCCLCRRFCRPVRRSSSPVVSAGRSRSSFAPRVARGSSPSSSVAPADTVVSARSLGELMLEILEGDSSVESASGSAVV</sequence>
<dbReference type="AlphaFoldDB" id="A0A6A3N5Z4"/>
<reference evidence="6 8" key="1">
    <citation type="submission" date="2018-09" db="EMBL/GenBank/DDBJ databases">
        <title>Genomic investigation of the strawberry pathogen Phytophthora fragariae indicates pathogenicity is determined by transcriptional variation in three key races.</title>
        <authorList>
            <person name="Adams T.M."/>
            <person name="Armitage A.D."/>
            <person name="Sobczyk M.K."/>
            <person name="Bates H.J."/>
            <person name="Dunwell J.M."/>
            <person name="Nellist C.F."/>
            <person name="Harrison R.J."/>
        </authorList>
    </citation>
    <scope>NUCLEOTIDE SEQUENCE [LARGE SCALE GENOMIC DNA]</scope>
    <source>
        <strain evidence="4 6">SCRP249</strain>
        <strain evidence="3 8">SCRP324</strain>
        <strain evidence="5 7">SCRP333</strain>
    </source>
</reference>
<feature type="compositionally biased region" description="Low complexity" evidence="1">
    <location>
        <begin position="33"/>
        <end position="44"/>
    </location>
</feature>
<evidence type="ECO:0000313" key="8">
    <source>
        <dbReference type="Proteomes" id="UP000435112"/>
    </source>
</evidence>
<evidence type="ECO:0000313" key="3">
    <source>
        <dbReference type="EMBL" id="KAE9040781.1"/>
    </source>
</evidence>
<evidence type="ECO:0000313" key="6">
    <source>
        <dbReference type="Proteomes" id="UP000429607"/>
    </source>
</evidence>
<evidence type="ECO:0000313" key="5">
    <source>
        <dbReference type="EMBL" id="KAE9344176.1"/>
    </source>
</evidence>
<evidence type="ECO:0000256" key="1">
    <source>
        <dbReference type="SAM" id="MobiDB-lite"/>
    </source>
</evidence>
<dbReference type="Proteomes" id="UP000429607">
    <property type="component" value="Unassembled WGS sequence"/>
</dbReference>
<comment type="caution">
    <text evidence="3">The sequence shown here is derived from an EMBL/GenBank/DDBJ whole genome shotgun (WGS) entry which is preliminary data.</text>
</comment>
<keyword evidence="7" id="KW-1185">Reference proteome</keyword>
<dbReference type="Proteomes" id="UP000434957">
    <property type="component" value="Unassembled WGS sequence"/>
</dbReference>
<evidence type="ECO:0000313" key="4">
    <source>
        <dbReference type="EMBL" id="KAE9046399.1"/>
    </source>
</evidence>
<keyword evidence="2" id="KW-0732">Signal</keyword>
<dbReference type="Proteomes" id="UP000435112">
    <property type="component" value="Unassembled WGS sequence"/>
</dbReference>
<gene>
    <name evidence="4" type="ORF">PR001_g4571</name>
    <name evidence="3" type="ORF">PR002_g4797</name>
    <name evidence="5" type="ORF">PR003_g8592</name>
</gene>
<proteinExistence type="predicted"/>
<dbReference type="EMBL" id="QXFU01000193">
    <property type="protein sequence ID" value="KAE9040781.1"/>
    <property type="molecule type" value="Genomic_DNA"/>
</dbReference>